<dbReference type="Pfam" id="PF13966">
    <property type="entry name" value="zf-RVT"/>
    <property type="match status" value="1"/>
</dbReference>
<comment type="caution">
    <text evidence="2">The sequence shown here is derived from an EMBL/GenBank/DDBJ whole genome shotgun (WGS) entry which is preliminary data.</text>
</comment>
<accession>A0A2U1KFX9</accession>
<keyword evidence="3" id="KW-1185">Reference proteome</keyword>
<dbReference type="EMBL" id="PKPP01019557">
    <property type="protein sequence ID" value="PWA35694.1"/>
    <property type="molecule type" value="Genomic_DNA"/>
</dbReference>
<sequence>MGMARHLSGHKEGELSNLINCFDRHVLDASKAVSECGPWTILTVLIRSFSQFIQHKLLYNDDAMPYFLCNCRVPHKVNVCAWRLSLDGLPTRANLICRGNSLPSANCLFCGLEEESRDHCFVSCPRIKIIWLKIWSW</sequence>
<name>A0A2U1KFX9_ARTAN</name>
<dbReference type="Proteomes" id="UP000245207">
    <property type="component" value="Unassembled WGS sequence"/>
</dbReference>
<evidence type="ECO:0000313" key="2">
    <source>
        <dbReference type="EMBL" id="PWA35694.1"/>
    </source>
</evidence>
<feature type="domain" description="Reverse transcriptase zinc-binding" evidence="1">
    <location>
        <begin position="68"/>
        <end position="131"/>
    </location>
</feature>
<proteinExistence type="predicted"/>
<gene>
    <name evidence="2" type="ORF">CTI12_AA607070</name>
</gene>
<evidence type="ECO:0000313" key="3">
    <source>
        <dbReference type="Proteomes" id="UP000245207"/>
    </source>
</evidence>
<dbReference type="OrthoDB" id="1750965at2759"/>
<dbReference type="AlphaFoldDB" id="A0A2U1KFX9"/>
<dbReference type="InterPro" id="IPR026960">
    <property type="entry name" value="RVT-Znf"/>
</dbReference>
<reference evidence="2 3" key="1">
    <citation type="journal article" date="2018" name="Mol. Plant">
        <title>The genome of Artemisia annua provides insight into the evolution of Asteraceae family and artemisinin biosynthesis.</title>
        <authorList>
            <person name="Shen Q."/>
            <person name="Zhang L."/>
            <person name="Liao Z."/>
            <person name="Wang S."/>
            <person name="Yan T."/>
            <person name="Shi P."/>
            <person name="Liu M."/>
            <person name="Fu X."/>
            <person name="Pan Q."/>
            <person name="Wang Y."/>
            <person name="Lv Z."/>
            <person name="Lu X."/>
            <person name="Zhang F."/>
            <person name="Jiang W."/>
            <person name="Ma Y."/>
            <person name="Chen M."/>
            <person name="Hao X."/>
            <person name="Li L."/>
            <person name="Tang Y."/>
            <person name="Lv G."/>
            <person name="Zhou Y."/>
            <person name="Sun X."/>
            <person name="Brodelius P.E."/>
            <person name="Rose J.K.C."/>
            <person name="Tang K."/>
        </authorList>
    </citation>
    <scope>NUCLEOTIDE SEQUENCE [LARGE SCALE GENOMIC DNA]</scope>
    <source>
        <strain evidence="3">cv. Huhao1</strain>
        <tissue evidence="2">Leaf</tissue>
    </source>
</reference>
<organism evidence="2 3">
    <name type="scientific">Artemisia annua</name>
    <name type="common">Sweet wormwood</name>
    <dbReference type="NCBI Taxonomy" id="35608"/>
    <lineage>
        <taxon>Eukaryota</taxon>
        <taxon>Viridiplantae</taxon>
        <taxon>Streptophyta</taxon>
        <taxon>Embryophyta</taxon>
        <taxon>Tracheophyta</taxon>
        <taxon>Spermatophyta</taxon>
        <taxon>Magnoliopsida</taxon>
        <taxon>eudicotyledons</taxon>
        <taxon>Gunneridae</taxon>
        <taxon>Pentapetalae</taxon>
        <taxon>asterids</taxon>
        <taxon>campanulids</taxon>
        <taxon>Asterales</taxon>
        <taxon>Asteraceae</taxon>
        <taxon>Asteroideae</taxon>
        <taxon>Anthemideae</taxon>
        <taxon>Artemisiinae</taxon>
        <taxon>Artemisia</taxon>
    </lineage>
</organism>
<evidence type="ECO:0000259" key="1">
    <source>
        <dbReference type="Pfam" id="PF13966"/>
    </source>
</evidence>
<protein>
    <recommendedName>
        <fullName evidence="1">Reverse transcriptase zinc-binding domain-containing protein</fullName>
    </recommendedName>
</protein>